<gene>
    <name evidence="2" type="ORF">V1I91_13520</name>
</gene>
<dbReference type="PANTHER" id="PTHR33490">
    <property type="entry name" value="BLR5614 PROTEIN-RELATED"/>
    <property type="match status" value="1"/>
</dbReference>
<name>A0ABU7IW41_9FLAO</name>
<dbReference type="Proteomes" id="UP001356308">
    <property type="component" value="Unassembled WGS sequence"/>
</dbReference>
<reference evidence="2 3" key="1">
    <citation type="submission" date="2024-01" db="EMBL/GenBank/DDBJ databases">
        <title>Maribacter spp. originated from different algae showed divergent polysaccharides utilization ability.</title>
        <authorList>
            <person name="Wang H."/>
            <person name="Wu Y."/>
        </authorList>
    </citation>
    <scope>NUCLEOTIDE SEQUENCE [LARGE SCALE GENOMIC DNA]</scope>
    <source>
        <strain evidence="2 3">PR1</strain>
    </source>
</reference>
<dbReference type="InterPro" id="IPR038765">
    <property type="entry name" value="Papain-like_cys_pep_sf"/>
</dbReference>
<evidence type="ECO:0000313" key="2">
    <source>
        <dbReference type="EMBL" id="MEE1977100.1"/>
    </source>
</evidence>
<proteinExistence type="predicted"/>
<dbReference type="SUPFAM" id="SSF54001">
    <property type="entry name" value="Cysteine proteinases"/>
    <property type="match status" value="1"/>
</dbReference>
<feature type="domain" description="Transglutaminase-like" evidence="1">
    <location>
        <begin position="173"/>
        <end position="238"/>
    </location>
</feature>
<dbReference type="InterPro" id="IPR002931">
    <property type="entry name" value="Transglutaminase-like"/>
</dbReference>
<dbReference type="Gene3D" id="3.10.620.30">
    <property type="match status" value="1"/>
</dbReference>
<evidence type="ECO:0000259" key="1">
    <source>
        <dbReference type="SMART" id="SM00460"/>
    </source>
</evidence>
<comment type="caution">
    <text evidence="2">The sequence shown here is derived from an EMBL/GenBank/DDBJ whole genome shotgun (WGS) entry which is preliminary data.</text>
</comment>
<dbReference type="PANTHER" id="PTHR33490:SF6">
    <property type="entry name" value="SLL1049 PROTEIN"/>
    <property type="match status" value="1"/>
</dbReference>
<evidence type="ECO:0000313" key="3">
    <source>
        <dbReference type="Proteomes" id="UP001356308"/>
    </source>
</evidence>
<dbReference type="SMART" id="SM00460">
    <property type="entry name" value="TGc"/>
    <property type="match status" value="1"/>
</dbReference>
<protein>
    <submittedName>
        <fullName evidence="2">Transglutaminase family protein</fullName>
    </submittedName>
</protein>
<organism evidence="2 3">
    <name type="scientific">Maribacter cobaltidurans</name>
    <dbReference type="NCBI Taxonomy" id="1178778"/>
    <lineage>
        <taxon>Bacteria</taxon>
        <taxon>Pseudomonadati</taxon>
        <taxon>Bacteroidota</taxon>
        <taxon>Flavobacteriia</taxon>
        <taxon>Flavobacteriales</taxon>
        <taxon>Flavobacteriaceae</taxon>
        <taxon>Maribacter</taxon>
    </lineage>
</organism>
<dbReference type="RefSeq" id="WP_272651792.1">
    <property type="nucleotide sequence ID" value="NZ_JAZDDG010000006.1"/>
</dbReference>
<keyword evidence="3" id="KW-1185">Reference proteome</keyword>
<dbReference type="Pfam" id="PF01841">
    <property type="entry name" value="Transglut_core"/>
    <property type="match status" value="1"/>
</dbReference>
<accession>A0ABU7IW41</accession>
<sequence length="288" mass="33146">MSKEYTVTYSSDNVYENWVYDAYWQFLIMPFENESQEILDIDFKNSLHTINEFSVNGYGFKTIRVQSKKKFKNVTFEGRFKVLKSEIKEPPIPSRAEILKSYEEINSLTFKVNFQRFLKTTGLTTLPIGNKPLFKFDNITSIIENLHSLNNWVYQHLHYLTGVTDISSTLEKVLSQQSGVCQDFAHVFCALARYNGIPARYVSGYLNHESGYVGDSQMHAWAEAFVPDFGWLGFDPTNNIIENSNHIKVSHGKDYNDCSPLKGVVHSQGNHKTNHSVVVKNHQQQIQQ</sequence>
<dbReference type="EMBL" id="JAZDDG010000006">
    <property type="protein sequence ID" value="MEE1977100.1"/>
    <property type="molecule type" value="Genomic_DNA"/>
</dbReference>